<dbReference type="Proteomes" id="UP001292094">
    <property type="component" value="Unassembled WGS sequence"/>
</dbReference>
<accession>A0AAE1NX77</accession>
<feature type="region of interest" description="Disordered" evidence="1">
    <location>
        <begin position="61"/>
        <end position="84"/>
    </location>
</feature>
<evidence type="ECO:0000313" key="3">
    <source>
        <dbReference type="Proteomes" id="UP001292094"/>
    </source>
</evidence>
<gene>
    <name evidence="2" type="ORF">Pmani_030789</name>
</gene>
<proteinExistence type="predicted"/>
<protein>
    <submittedName>
        <fullName evidence="2">Uncharacterized protein</fullName>
    </submittedName>
</protein>
<sequence length="113" mass="12468">MLLPLVCPPHCLLPTKPETSPSPSTPNSTVSHQGESCYTPNTKTTNQVVSMSPTAHVKLIEKTSNDKSSSSEQHQGGPLRHPWWRVQTQSRRGAPDWSNLVEELAQELEAVRS</sequence>
<keyword evidence="3" id="KW-1185">Reference proteome</keyword>
<feature type="compositionally biased region" description="Polar residues" evidence="1">
    <location>
        <begin position="32"/>
        <end position="48"/>
    </location>
</feature>
<feature type="compositionally biased region" description="Low complexity" evidence="1">
    <location>
        <begin position="1"/>
        <end position="31"/>
    </location>
</feature>
<feature type="region of interest" description="Disordered" evidence="1">
    <location>
        <begin position="1"/>
        <end position="48"/>
    </location>
</feature>
<evidence type="ECO:0000313" key="2">
    <source>
        <dbReference type="EMBL" id="KAK4296740.1"/>
    </source>
</evidence>
<reference evidence="2" key="1">
    <citation type="submission" date="2023-11" db="EMBL/GenBank/DDBJ databases">
        <title>Genome assemblies of two species of porcelain crab, Petrolisthes cinctipes and Petrolisthes manimaculis (Anomura: Porcellanidae).</title>
        <authorList>
            <person name="Angst P."/>
        </authorList>
    </citation>
    <scope>NUCLEOTIDE SEQUENCE</scope>
    <source>
        <strain evidence="2">PB745_02</strain>
        <tissue evidence="2">Gill</tissue>
    </source>
</reference>
<dbReference type="EMBL" id="JAWZYT010003781">
    <property type="protein sequence ID" value="KAK4296740.1"/>
    <property type="molecule type" value="Genomic_DNA"/>
</dbReference>
<name>A0AAE1NX77_9EUCA</name>
<dbReference type="AlphaFoldDB" id="A0AAE1NX77"/>
<organism evidence="2 3">
    <name type="scientific">Petrolisthes manimaculis</name>
    <dbReference type="NCBI Taxonomy" id="1843537"/>
    <lineage>
        <taxon>Eukaryota</taxon>
        <taxon>Metazoa</taxon>
        <taxon>Ecdysozoa</taxon>
        <taxon>Arthropoda</taxon>
        <taxon>Crustacea</taxon>
        <taxon>Multicrustacea</taxon>
        <taxon>Malacostraca</taxon>
        <taxon>Eumalacostraca</taxon>
        <taxon>Eucarida</taxon>
        <taxon>Decapoda</taxon>
        <taxon>Pleocyemata</taxon>
        <taxon>Anomura</taxon>
        <taxon>Galatheoidea</taxon>
        <taxon>Porcellanidae</taxon>
        <taxon>Petrolisthes</taxon>
    </lineage>
</organism>
<evidence type="ECO:0000256" key="1">
    <source>
        <dbReference type="SAM" id="MobiDB-lite"/>
    </source>
</evidence>
<comment type="caution">
    <text evidence="2">The sequence shown here is derived from an EMBL/GenBank/DDBJ whole genome shotgun (WGS) entry which is preliminary data.</text>
</comment>